<reference evidence="1" key="1">
    <citation type="journal article" date="2014" name="Front. Microbiol.">
        <title>High frequency of phylogenetically diverse reductive dehalogenase-homologous genes in deep subseafloor sedimentary metagenomes.</title>
        <authorList>
            <person name="Kawai M."/>
            <person name="Futagami T."/>
            <person name="Toyoda A."/>
            <person name="Takaki Y."/>
            <person name="Nishi S."/>
            <person name="Hori S."/>
            <person name="Arai W."/>
            <person name="Tsubouchi T."/>
            <person name="Morono Y."/>
            <person name="Uchiyama I."/>
            <person name="Ito T."/>
            <person name="Fujiyama A."/>
            <person name="Inagaki F."/>
            <person name="Takami H."/>
        </authorList>
    </citation>
    <scope>NUCLEOTIDE SEQUENCE</scope>
    <source>
        <strain evidence="1">Expedition CK06-06</strain>
    </source>
</reference>
<organism evidence="1">
    <name type="scientific">marine sediment metagenome</name>
    <dbReference type="NCBI Taxonomy" id="412755"/>
    <lineage>
        <taxon>unclassified sequences</taxon>
        <taxon>metagenomes</taxon>
        <taxon>ecological metagenomes</taxon>
    </lineage>
</organism>
<evidence type="ECO:0000313" key="1">
    <source>
        <dbReference type="EMBL" id="GAH38824.1"/>
    </source>
</evidence>
<gene>
    <name evidence="1" type="ORF">S03H2_16178</name>
</gene>
<feature type="non-terminal residue" evidence="1">
    <location>
        <position position="1"/>
    </location>
</feature>
<protein>
    <submittedName>
        <fullName evidence="1">Uncharacterized protein</fullName>
    </submittedName>
</protein>
<proteinExistence type="predicted"/>
<dbReference type="EMBL" id="BARU01008255">
    <property type="protein sequence ID" value="GAH38824.1"/>
    <property type="molecule type" value="Genomic_DNA"/>
</dbReference>
<sequence>PVFLSPKALTMLPSEFGDECVHLVQHFFQTVLDHIRSGRNWQAEALLRELREPNETRLGLSIGKAQGHALGSGSAHNVWESLSQSEAVKSGLLEDLEDTVLMIEGVSIDIVSDMTTNIIRGPLIRYTQRMCAQYGIPVSPGVDSGPLWNSKEARWDSEFVELPIAGSGRLIFVPKVLVRTSLQYDAGEYYRHFLLTHMQQAELAANTELVEIIRSGKGKRARTRKRVTKKALVGKYGAGKKAIVNETRKHPAALVAYKAVKRDEKHLPLTLEDMSSLEGEPDTDWDALLHAVRSVPAGQADAGRYEKAVEGILSALFYPNLTNPNVQHEIHNGRKRIDITYTNMALNGFFKWLAAHYPSAHVFVECKNYGREVG</sequence>
<feature type="non-terminal residue" evidence="1">
    <location>
        <position position="374"/>
    </location>
</feature>
<comment type="caution">
    <text evidence="1">The sequence shown here is derived from an EMBL/GenBank/DDBJ whole genome shotgun (WGS) entry which is preliminary data.</text>
</comment>
<dbReference type="AlphaFoldDB" id="X1GB55"/>
<accession>X1GB55</accession>
<name>X1GB55_9ZZZZ</name>